<keyword evidence="11 12" id="KW-0472">Membrane</keyword>
<dbReference type="VEuPathDB" id="FungiDB:CXQ85_004461"/>
<evidence type="ECO:0000256" key="2">
    <source>
        <dbReference type="ARBA" id="ARBA00004298"/>
    </source>
</evidence>
<comment type="similarity">
    <text evidence="3">Belongs to the complex I NDUFB3 subunit family.</text>
</comment>
<keyword evidence="8" id="KW-0249">Electron transport</keyword>
<dbReference type="PANTHER" id="PTHR15082:SF2">
    <property type="entry name" value="NADH DEHYDROGENASE [UBIQUINONE] 1 BETA SUBCOMPLEX SUBUNIT 3"/>
    <property type="match status" value="1"/>
</dbReference>
<dbReference type="STRING" id="45357.A0A2V1AT17"/>
<dbReference type="EMBL" id="PKFO01000004">
    <property type="protein sequence ID" value="PVH20945.1"/>
    <property type="molecule type" value="Genomic_DNA"/>
</dbReference>
<comment type="function">
    <text evidence="1">Accessory subunit of the mitochondrial membrane respiratory chain NADH dehydrogenase (Complex I), that is believed not to be involved in catalysis. Complex I functions in the transfer of electrons from NADH to the respiratory chain. The immediate electron acceptor for the enzyme is believed to be ubiquinone.</text>
</comment>
<dbReference type="PANTHER" id="PTHR15082">
    <property type="entry name" value="NADH-UBIQUINONE OXIDOREDUCTASE B12 SUBUNIT"/>
    <property type="match status" value="1"/>
</dbReference>
<accession>A0A2V1AT17</accession>
<gene>
    <name evidence="13" type="ORF">CXQ85_004461</name>
</gene>
<keyword evidence="14" id="KW-1185">Reference proteome</keyword>
<evidence type="ECO:0000256" key="11">
    <source>
        <dbReference type="ARBA" id="ARBA00023136"/>
    </source>
</evidence>
<dbReference type="RefSeq" id="XP_025341885.1">
    <property type="nucleotide sequence ID" value="XM_025488077.1"/>
</dbReference>
<proteinExistence type="inferred from homology"/>
<keyword evidence="5" id="KW-0679">Respiratory chain</keyword>
<evidence type="ECO:0000256" key="1">
    <source>
        <dbReference type="ARBA" id="ARBA00003195"/>
    </source>
</evidence>
<keyword evidence="7" id="KW-0999">Mitochondrion inner membrane</keyword>
<reference evidence="13 14" key="1">
    <citation type="submission" date="2017-12" db="EMBL/GenBank/DDBJ databases">
        <title>Genome Sequence of a Multidrug-Resistant Candida haemulonii Isolate from a Patient with Chronic Leg Ulcers in Israel.</title>
        <authorList>
            <person name="Chow N.A."/>
            <person name="Gade L."/>
            <person name="Batra D."/>
            <person name="Rowe L.A."/>
            <person name="Ben-Ami R."/>
            <person name="Loparev V.N."/>
            <person name="Litvintseva A.P."/>
        </authorList>
    </citation>
    <scope>NUCLEOTIDE SEQUENCE [LARGE SCALE GENOMIC DNA]</scope>
    <source>
        <strain evidence="13 14">B11899</strain>
    </source>
</reference>
<dbReference type="GO" id="GO:0032981">
    <property type="term" value="P:mitochondrial respiratory chain complex I assembly"/>
    <property type="evidence" value="ECO:0007669"/>
    <property type="project" value="TreeGrafter"/>
</dbReference>
<sequence length="106" mass="12412">MAKLVVWFYYYFKTSKTQTNLMFERNIKCPTDKEISLRASSELHNMSYCPMSSNPWAKRDAWRYEGQFSRINRFKSAFPGLGIATVAFSAYLVYDKLIKKPEAGHH</sequence>
<dbReference type="Proteomes" id="UP000244309">
    <property type="component" value="Unassembled WGS sequence"/>
</dbReference>
<dbReference type="Pfam" id="PF08122">
    <property type="entry name" value="NDUF_B12"/>
    <property type="match status" value="1"/>
</dbReference>
<keyword evidence="9 12" id="KW-1133">Transmembrane helix</keyword>
<keyword evidence="6 12" id="KW-0812">Transmembrane</keyword>
<evidence type="ECO:0000313" key="13">
    <source>
        <dbReference type="EMBL" id="PVH20945.1"/>
    </source>
</evidence>
<name>A0A2V1AT17_9ASCO</name>
<evidence type="ECO:0000256" key="7">
    <source>
        <dbReference type="ARBA" id="ARBA00022792"/>
    </source>
</evidence>
<evidence type="ECO:0000256" key="8">
    <source>
        <dbReference type="ARBA" id="ARBA00022982"/>
    </source>
</evidence>
<evidence type="ECO:0000256" key="4">
    <source>
        <dbReference type="ARBA" id="ARBA00022448"/>
    </source>
</evidence>
<evidence type="ECO:0000256" key="6">
    <source>
        <dbReference type="ARBA" id="ARBA00022692"/>
    </source>
</evidence>
<protein>
    <recommendedName>
        <fullName evidence="15">NADH-ubiquinone oxidoreductase B12 subunit</fullName>
    </recommendedName>
</protein>
<organism evidence="13 14">
    <name type="scientific">Candidozyma haemuli</name>
    <dbReference type="NCBI Taxonomy" id="45357"/>
    <lineage>
        <taxon>Eukaryota</taxon>
        <taxon>Fungi</taxon>
        <taxon>Dikarya</taxon>
        <taxon>Ascomycota</taxon>
        <taxon>Saccharomycotina</taxon>
        <taxon>Pichiomycetes</taxon>
        <taxon>Metschnikowiaceae</taxon>
        <taxon>Candidozyma</taxon>
    </lineage>
</organism>
<dbReference type="GO" id="GO:0022900">
    <property type="term" value="P:electron transport chain"/>
    <property type="evidence" value="ECO:0007669"/>
    <property type="project" value="InterPro"/>
</dbReference>
<evidence type="ECO:0000256" key="12">
    <source>
        <dbReference type="SAM" id="Phobius"/>
    </source>
</evidence>
<evidence type="ECO:0000256" key="10">
    <source>
        <dbReference type="ARBA" id="ARBA00023128"/>
    </source>
</evidence>
<evidence type="ECO:0000256" key="5">
    <source>
        <dbReference type="ARBA" id="ARBA00022660"/>
    </source>
</evidence>
<comment type="subcellular location">
    <subcellularLocation>
        <location evidence="2">Mitochondrion inner membrane</location>
        <topology evidence="2">Single-pass membrane protein</topology>
        <orientation evidence="2">Matrix side</orientation>
    </subcellularLocation>
</comment>
<evidence type="ECO:0000313" key="14">
    <source>
        <dbReference type="Proteomes" id="UP000244309"/>
    </source>
</evidence>
<evidence type="ECO:0008006" key="15">
    <source>
        <dbReference type="Google" id="ProtNLM"/>
    </source>
</evidence>
<dbReference type="AlphaFoldDB" id="A0A2V1AT17"/>
<evidence type="ECO:0000256" key="9">
    <source>
        <dbReference type="ARBA" id="ARBA00022989"/>
    </source>
</evidence>
<keyword evidence="10" id="KW-0496">Mitochondrion</keyword>
<dbReference type="OrthoDB" id="521512at2759"/>
<comment type="caution">
    <text evidence="13">The sequence shown here is derived from an EMBL/GenBank/DDBJ whole genome shotgun (WGS) entry which is preliminary data.</text>
</comment>
<evidence type="ECO:0000256" key="3">
    <source>
        <dbReference type="ARBA" id="ARBA00005667"/>
    </source>
</evidence>
<keyword evidence="4" id="KW-0813">Transport</keyword>
<dbReference type="GO" id="GO:0005743">
    <property type="term" value="C:mitochondrial inner membrane"/>
    <property type="evidence" value="ECO:0007669"/>
    <property type="project" value="UniProtKB-SubCell"/>
</dbReference>
<dbReference type="GeneID" id="37009791"/>
<feature type="transmembrane region" description="Helical" evidence="12">
    <location>
        <begin position="77"/>
        <end position="94"/>
    </location>
</feature>
<dbReference type="InterPro" id="IPR012576">
    <property type="entry name" value="NDUFB3"/>
</dbReference>